<dbReference type="OMA" id="TPCELAI"/>
<evidence type="ECO:0000259" key="2">
    <source>
        <dbReference type="Pfam" id="PF14529"/>
    </source>
</evidence>
<dbReference type="PANTHER" id="PTHR33395:SF22">
    <property type="entry name" value="REVERSE TRANSCRIPTASE DOMAIN-CONTAINING PROTEIN"/>
    <property type="match status" value="1"/>
</dbReference>
<dbReference type="InterPro" id="IPR036691">
    <property type="entry name" value="Endo/exonu/phosph_ase_sf"/>
</dbReference>
<feature type="region of interest" description="Disordered" evidence="1">
    <location>
        <begin position="63"/>
        <end position="87"/>
    </location>
</feature>
<feature type="domain" description="Endonuclease/exonuclease/phosphatase" evidence="2">
    <location>
        <begin position="370"/>
        <end position="479"/>
    </location>
</feature>
<evidence type="ECO:0000313" key="4">
    <source>
        <dbReference type="WBParaSite" id="MhA1_Contig781.frz3.gene23"/>
    </source>
</evidence>
<dbReference type="Proteomes" id="UP000095281">
    <property type="component" value="Unplaced"/>
</dbReference>
<dbReference type="GO" id="GO:0007508">
    <property type="term" value="P:larval heart development"/>
    <property type="evidence" value="ECO:0007669"/>
    <property type="project" value="TreeGrafter"/>
</dbReference>
<feature type="compositionally biased region" description="Low complexity" evidence="1">
    <location>
        <begin position="65"/>
        <end position="76"/>
    </location>
</feature>
<dbReference type="GO" id="GO:0003824">
    <property type="term" value="F:catalytic activity"/>
    <property type="evidence" value="ECO:0007669"/>
    <property type="project" value="InterPro"/>
</dbReference>
<dbReference type="PANTHER" id="PTHR33395">
    <property type="entry name" value="TRANSCRIPTASE, PUTATIVE-RELATED-RELATED"/>
    <property type="match status" value="1"/>
</dbReference>
<accession>A0A1I8BZ61</accession>
<organism evidence="3 4">
    <name type="scientific">Meloidogyne hapla</name>
    <name type="common">Root-knot nematode worm</name>
    <dbReference type="NCBI Taxonomy" id="6305"/>
    <lineage>
        <taxon>Eukaryota</taxon>
        <taxon>Metazoa</taxon>
        <taxon>Ecdysozoa</taxon>
        <taxon>Nematoda</taxon>
        <taxon>Chromadorea</taxon>
        <taxon>Rhabditida</taxon>
        <taxon>Tylenchina</taxon>
        <taxon>Tylenchomorpha</taxon>
        <taxon>Tylenchoidea</taxon>
        <taxon>Meloidogynidae</taxon>
        <taxon>Meloidogyninae</taxon>
        <taxon>Meloidogyne</taxon>
    </lineage>
</organism>
<dbReference type="WBParaSite" id="MhA1_Contig781.frz3.gene23">
    <property type="protein sequence ID" value="MhA1_Contig781.frz3.gene23"/>
    <property type="gene ID" value="MhA1_Contig781.frz3.gene23"/>
</dbReference>
<dbReference type="GO" id="GO:0031012">
    <property type="term" value="C:extracellular matrix"/>
    <property type="evidence" value="ECO:0007669"/>
    <property type="project" value="TreeGrafter"/>
</dbReference>
<dbReference type="Pfam" id="PF14529">
    <property type="entry name" value="Exo_endo_phos_2"/>
    <property type="match status" value="1"/>
</dbReference>
<evidence type="ECO:0000313" key="3">
    <source>
        <dbReference type="Proteomes" id="UP000095281"/>
    </source>
</evidence>
<sequence>MPKSAKKKRQADIDFDASNSSSVNSFSLTNEQIIQISKNVLELLKPSIVEIIKTTISEILPTLTSSNSSQSNSASQTIPTTPWGSPPTSLAPSPILVTKLISSVASNTELLKEKSCRAVLEKLPNSCDENLVVGQIVEKCGLTDKYISNLTHRHPKSLSSEPSNSNSKPKIIKIQFSDTGSRDKFLFSFRKAIYNLPSLPKNLTIRRDMTPCELAILYSQRSKAYELNKSCGLFKYYVVDLEIRQGLYCKPQINNDNLNKNNSNSIESIPCLYFNSRSLGNKIPDFKHFINQHDPYICLVTETWLTNQNFIPSDFSFDGKYQCFYANRETKKGGGVLILVHRDIPTKVIFSGSKFSCEIIILKLILKKVIYLINLYRPPNTSIANTKKLLKFITDFSCKEIILTGDFNVPGINWQENTCDSTSLSKMLIGWVDQNQLKQHVVEPTREDKVLDLILSHPFETVYNLEILEQFSSSDHKSIKFLIRISLQKHKTANFKRQITSKGFINMNKFLATFNFENLLSSYFSVNDKYNVFTEIIYFIFNKFHPIKSVKRIVKESYNDKIKTLYKEKLGIHRLLKVKHSKELQLKYRIITRQLRLELKKFYYKKESNIISKGANFMHKFIRNKLKSGNRIETLIDPDGKICSNDQDKCDLLAKVFSESFKVDENQEIKDINNKTENLTDIDFTVLDVLEMLKKSPNKNSTSPDNVPYILLRNSSEILAPIITDLFRLALDSRQIPNLWRKSIIVPIHKKEMLHSSCKTNKQNINFP</sequence>
<dbReference type="Gene3D" id="3.60.10.10">
    <property type="entry name" value="Endonuclease/exonuclease/phosphatase"/>
    <property type="match status" value="1"/>
</dbReference>
<protein>
    <submittedName>
        <fullName evidence="4">Endo/exonuclease/phosphatase domain-containing protein</fullName>
    </submittedName>
</protein>
<keyword evidence="3" id="KW-1185">Reference proteome</keyword>
<evidence type="ECO:0000256" key="1">
    <source>
        <dbReference type="SAM" id="MobiDB-lite"/>
    </source>
</evidence>
<dbReference type="AlphaFoldDB" id="A0A1I8BZ61"/>
<proteinExistence type="predicted"/>
<feature type="compositionally biased region" description="Polar residues" evidence="1">
    <location>
        <begin position="77"/>
        <end position="87"/>
    </location>
</feature>
<dbReference type="SUPFAM" id="SSF56219">
    <property type="entry name" value="DNase I-like"/>
    <property type="match status" value="1"/>
</dbReference>
<name>A0A1I8BZ61_MELHA</name>
<reference evidence="4" key="1">
    <citation type="submission" date="2016-11" db="UniProtKB">
        <authorList>
            <consortium name="WormBaseParasite"/>
        </authorList>
    </citation>
    <scope>IDENTIFICATION</scope>
</reference>
<dbReference type="GO" id="GO:0061343">
    <property type="term" value="P:cell adhesion involved in heart morphogenesis"/>
    <property type="evidence" value="ECO:0007669"/>
    <property type="project" value="TreeGrafter"/>
</dbReference>
<dbReference type="InterPro" id="IPR005135">
    <property type="entry name" value="Endo/exonuclease/phosphatase"/>
</dbReference>